<feature type="chain" id="PRO_5020510831" description="Small secreted protein" evidence="2">
    <location>
        <begin position="28"/>
        <end position="178"/>
    </location>
</feature>
<dbReference type="OrthoDB" id="3298312at2"/>
<evidence type="ECO:0000256" key="2">
    <source>
        <dbReference type="SAM" id="SignalP"/>
    </source>
</evidence>
<evidence type="ECO:0000313" key="3">
    <source>
        <dbReference type="EMBL" id="RZU52572.1"/>
    </source>
</evidence>
<protein>
    <recommendedName>
        <fullName evidence="5">Small secreted protein</fullName>
    </recommendedName>
</protein>
<organism evidence="3 4">
    <name type="scientific">Krasilnikovia cinnamomea</name>
    <dbReference type="NCBI Taxonomy" id="349313"/>
    <lineage>
        <taxon>Bacteria</taxon>
        <taxon>Bacillati</taxon>
        <taxon>Actinomycetota</taxon>
        <taxon>Actinomycetes</taxon>
        <taxon>Micromonosporales</taxon>
        <taxon>Micromonosporaceae</taxon>
        <taxon>Krasilnikovia</taxon>
    </lineage>
</organism>
<evidence type="ECO:0000313" key="4">
    <source>
        <dbReference type="Proteomes" id="UP000292564"/>
    </source>
</evidence>
<gene>
    <name evidence="3" type="ORF">EV385_4446</name>
</gene>
<dbReference type="PROSITE" id="PS51257">
    <property type="entry name" value="PROKAR_LIPOPROTEIN"/>
    <property type="match status" value="1"/>
</dbReference>
<sequence length="178" mass="17415">MRRLCLIALSGALVLVGAGCTTEPDTAAQPAGTPAAAPAAPSVAPGGPAPAPGAVSSTAAAAGDAALKGNSAAICDQATTTGAHAGATFAQDLKLLIDAESAQDSAAVSQARSKTARDVQNYAYALADMGKLASEPDLKKALTTMSKQVGALKGDVRKLDATRLAGLQATLDKACGKG</sequence>
<keyword evidence="4" id="KW-1185">Reference proteome</keyword>
<proteinExistence type="predicted"/>
<accession>A0A4Q7ZNF9</accession>
<feature type="region of interest" description="Disordered" evidence="1">
    <location>
        <begin position="24"/>
        <end position="56"/>
    </location>
</feature>
<evidence type="ECO:0000256" key="1">
    <source>
        <dbReference type="SAM" id="MobiDB-lite"/>
    </source>
</evidence>
<dbReference type="AlphaFoldDB" id="A0A4Q7ZNF9"/>
<dbReference type="Proteomes" id="UP000292564">
    <property type="component" value="Unassembled WGS sequence"/>
</dbReference>
<reference evidence="3 4" key="1">
    <citation type="submission" date="2019-02" db="EMBL/GenBank/DDBJ databases">
        <title>Sequencing the genomes of 1000 actinobacteria strains.</title>
        <authorList>
            <person name="Klenk H.-P."/>
        </authorList>
    </citation>
    <scope>NUCLEOTIDE SEQUENCE [LARGE SCALE GENOMIC DNA]</scope>
    <source>
        <strain evidence="3 4">DSM 45162</strain>
    </source>
</reference>
<comment type="caution">
    <text evidence="3">The sequence shown here is derived from an EMBL/GenBank/DDBJ whole genome shotgun (WGS) entry which is preliminary data.</text>
</comment>
<dbReference type="RefSeq" id="WP_130511171.1">
    <property type="nucleotide sequence ID" value="NZ_SHKY01000001.1"/>
</dbReference>
<feature type="signal peptide" evidence="2">
    <location>
        <begin position="1"/>
        <end position="27"/>
    </location>
</feature>
<evidence type="ECO:0008006" key="5">
    <source>
        <dbReference type="Google" id="ProtNLM"/>
    </source>
</evidence>
<keyword evidence="2" id="KW-0732">Signal</keyword>
<dbReference type="EMBL" id="SHKY01000001">
    <property type="protein sequence ID" value="RZU52572.1"/>
    <property type="molecule type" value="Genomic_DNA"/>
</dbReference>
<name>A0A4Q7ZNF9_9ACTN</name>